<evidence type="ECO:0000256" key="5">
    <source>
        <dbReference type="ARBA" id="ARBA00022840"/>
    </source>
</evidence>
<comment type="caution">
    <text evidence="6">Lacks conserved residue(s) required for the propagation of feature annotation.</text>
</comment>
<evidence type="ECO:0000256" key="2">
    <source>
        <dbReference type="ARBA" id="ARBA00022679"/>
    </source>
</evidence>
<name>A0A7R9A643_9CRUS</name>
<dbReference type="Pfam" id="PF00217">
    <property type="entry name" value="ATP-gua_Ptrans"/>
    <property type="match status" value="1"/>
</dbReference>
<evidence type="ECO:0000256" key="7">
    <source>
        <dbReference type="RuleBase" id="RU000505"/>
    </source>
</evidence>
<keyword evidence="3 6" id="KW-0547">Nucleotide-binding</keyword>
<keyword evidence="10" id="KW-1185">Reference proteome</keyword>
<evidence type="ECO:0000259" key="8">
    <source>
        <dbReference type="PROSITE" id="PS51510"/>
    </source>
</evidence>
<dbReference type="Gene3D" id="3.30.590.10">
    <property type="entry name" value="Glutamine synthetase/guanido kinase, catalytic domain"/>
    <property type="match status" value="1"/>
</dbReference>
<dbReference type="EMBL" id="LR901674">
    <property type="protein sequence ID" value="CAD7249145.1"/>
    <property type="molecule type" value="Genomic_DNA"/>
</dbReference>
<feature type="binding site" evidence="6">
    <location>
        <begin position="109"/>
        <end position="114"/>
    </location>
    <ligand>
        <name>ATP</name>
        <dbReference type="ChEBI" id="CHEBI:30616"/>
    </ligand>
</feature>
<evidence type="ECO:0000256" key="1">
    <source>
        <dbReference type="ARBA" id="ARBA00012230"/>
    </source>
</evidence>
<dbReference type="InterPro" id="IPR022414">
    <property type="entry name" value="ATP-guanido_PTrfase_cat"/>
</dbReference>
<dbReference type="SUPFAM" id="SSF55931">
    <property type="entry name" value="Glutamine synthetase/guanido kinase"/>
    <property type="match status" value="1"/>
</dbReference>
<reference evidence="9" key="1">
    <citation type="submission" date="2020-11" db="EMBL/GenBank/DDBJ databases">
        <authorList>
            <person name="Tran Van P."/>
        </authorList>
    </citation>
    <scope>NUCLEOTIDE SEQUENCE</scope>
</reference>
<comment type="similarity">
    <text evidence="6 7">Belongs to the ATP:guanido phosphotransferase family.</text>
</comment>
<feature type="binding site" evidence="6">
    <location>
        <begin position="80"/>
        <end position="84"/>
    </location>
    <ligand>
        <name>ATP</name>
        <dbReference type="ChEBI" id="CHEBI:30616"/>
    </ligand>
</feature>
<dbReference type="EMBL" id="CAJPEV010002157">
    <property type="protein sequence ID" value="CAG0895897.1"/>
    <property type="molecule type" value="Genomic_DNA"/>
</dbReference>
<evidence type="ECO:0000256" key="3">
    <source>
        <dbReference type="ARBA" id="ARBA00022741"/>
    </source>
</evidence>
<proteinExistence type="inferred from homology"/>
<feature type="domain" description="Phosphagen kinase C-terminal" evidence="8">
    <location>
        <begin position="1"/>
        <end position="156"/>
    </location>
</feature>
<dbReference type="AlphaFoldDB" id="A0A7R9A643"/>
<keyword evidence="2 6" id="KW-0808">Transferase</keyword>
<dbReference type="PROSITE" id="PS51510">
    <property type="entry name" value="PHOSPHAGEN_KINASE_C"/>
    <property type="match status" value="1"/>
</dbReference>
<dbReference type="GO" id="GO:0005615">
    <property type="term" value="C:extracellular space"/>
    <property type="evidence" value="ECO:0007669"/>
    <property type="project" value="TreeGrafter"/>
</dbReference>
<dbReference type="GO" id="GO:0004054">
    <property type="term" value="F:arginine kinase activity"/>
    <property type="evidence" value="ECO:0007669"/>
    <property type="project" value="UniProtKB-EC"/>
</dbReference>
<dbReference type="InterPro" id="IPR014746">
    <property type="entry name" value="Gln_synth/guanido_kin_cat_dom"/>
</dbReference>
<keyword evidence="4 6" id="KW-0418">Kinase</keyword>
<dbReference type="PROSITE" id="PS00112">
    <property type="entry name" value="PHOSPHAGEN_KINASE"/>
    <property type="match status" value="1"/>
</dbReference>
<dbReference type="OrthoDB" id="430219at2759"/>
<dbReference type="GO" id="GO:0004111">
    <property type="term" value="F:creatine kinase activity"/>
    <property type="evidence" value="ECO:0007669"/>
    <property type="project" value="InterPro"/>
</dbReference>
<dbReference type="EC" id="2.7.3.3" evidence="1"/>
<dbReference type="GO" id="GO:0046314">
    <property type="term" value="P:phosphocreatine biosynthetic process"/>
    <property type="evidence" value="ECO:0007669"/>
    <property type="project" value="InterPro"/>
</dbReference>
<evidence type="ECO:0000313" key="10">
    <source>
        <dbReference type="Proteomes" id="UP000677054"/>
    </source>
</evidence>
<organism evidence="9">
    <name type="scientific">Darwinula stevensoni</name>
    <dbReference type="NCBI Taxonomy" id="69355"/>
    <lineage>
        <taxon>Eukaryota</taxon>
        <taxon>Metazoa</taxon>
        <taxon>Ecdysozoa</taxon>
        <taxon>Arthropoda</taxon>
        <taxon>Crustacea</taxon>
        <taxon>Oligostraca</taxon>
        <taxon>Ostracoda</taxon>
        <taxon>Podocopa</taxon>
        <taxon>Podocopida</taxon>
        <taxon>Darwinulocopina</taxon>
        <taxon>Darwinuloidea</taxon>
        <taxon>Darwinulidae</taxon>
        <taxon>Darwinula</taxon>
    </lineage>
</organism>
<accession>A0A7R9A643</accession>
<dbReference type="InterPro" id="IPR000749">
    <property type="entry name" value="ATP-guanido_PTrfase"/>
</dbReference>
<evidence type="ECO:0000256" key="4">
    <source>
        <dbReference type="ARBA" id="ARBA00022777"/>
    </source>
</evidence>
<sequence>MRARKLYPKGRGVFFNEFKTFQVWVNEQDHLKIISVALGSNIYERLVNGVNQLEQVLSFHRSEKLGYLTLCPTNLGTTLRASVLIKLPNLGRNPRLLAELCKRYSLQMRGTLGEHSAVKDTTFDLSNKVRMGLTEYEALKVMCDGVTKVIKHEMTFQKPQHFTA</sequence>
<keyword evidence="5 6" id="KW-0067">ATP-binding</keyword>
<gene>
    <name evidence="9" type="ORF">DSTB1V02_LOCUS8946</name>
</gene>
<dbReference type="Proteomes" id="UP000677054">
    <property type="component" value="Unassembled WGS sequence"/>
</dbReference>
<protein>
    <recommendedName>
        <fullName evidence="1">arginine kinase</fullName>
        <ecNumber evidence="1">2.7.3.3</ecNumber>
    </recommendedName>
</protein>
<dbReference type="GO" id="GO:0005524">
    <property type="term" value="F:ATP binding"/>
    <property type="evidence" value="ECO:0007669"/>
    <property type="project" value="UniProtKB-UniRule"/>
</dbReference>
<dbReference type="PANTHER" id="PTHR11547">
    <property type="entry name" value="ARGININE OR CREATINE KINASE"/>
    <property type="match status" value="1"/>
</dbReference>
<evidence type="ECO:0000256" key="6">
    <source>
        <dbReference type="PROSITE-ProRule" id="PRU00843"/>
    </source>
</evidence>
<dbReference type="InterPro" id="IPR022415">
    <property type="entry name" value="ATP-guanido_PTrfase_AS"/>
</dbReference>
<dbReference type="PANTHER" id="PTHR11547:SF38">
    <property type="entry name" value="ARGININE KINASE 1-RELATED"/>
    <property type="match status" value="1"/>
</dbReference>
<evidence type="ECO:0000313" key="9">
    <source>
        <dbReference type="EMBL" id="CAD7249145.1"/>
    </source>
</evidence>